<dbReference type="AlphaFoldDB" id="A0A264W1H0"/>
<feature type="domain" description="Peptidase M20 dimerisation" evidence="6">
    <location>
        <begin position="177"/>
        <end position="276"/>
    </location>
</feature>
<feature type="active site" evidence="5">
    <location>
        <position position="80"/>
    </location>
</feature>
<dbReference type="InterPro" id="IPR002933">
    <property type="entry name" value="Peptidase_M20"/>
</dbReference>
<dbReference type="InterPro" id="IPR050072">
    <property type="entry name" value="Peptidase_M20A"/>
</dbReference>
<dbReference type="GO" id="GO:0004180">
    <property type="term" value="F:carboxypeptidase activity"/>
    <property type="evidence" value="ECO:0007669"/>
    <property type="project" value="UniProtKB-KW"/>
</dbReference>
<proteinExistence type="predicted"/>
<keyword evidence="7" id="KW-0645">Protease</keyword>
<dbReference type="InterPro" id="IPR011650">
    <property type="entry name" value="Peptidase_M20_dimer"/>
</dbReference>
<evidence type="ECO:0000256" key="2">
    <source>
        <dbReference type="ARBA" id="ARBA00022723"/>
    </source>
</evidence>
<dbReference type="RefSeq" id="WP_094943880.1">
    <property type="nucleotide sequence ID" value="NZ_NOKQ01000252.1"/>
</dbReference>
<dbReference type="InterPro" id="IPR036264">
    <property type="entry name" value="Bact_exopeptidase_dim_dom"/>
</dbReference>
<evidence type="ECO:0000259" key="6">
    <source>
        <dbReference type="Pfam" id="PF07687"/>
    </source>
</evidence>
<dbReference type="SUPFAM" id="SSF53187">
    <property type="entry name" value="Zn-dependent exopeptidases"/>
    <property type="match status" value="1"/>
</dbReference>
<dbReference type="PANTHER" id="PTHR43808:SF9">
    <property type="entry name" value="BLL0789 PROTEIN"/>
    <property type="match status" value="1"/>
</dbReference>
<name>A0A264W1H0_9BACL</name>
<evidence type="ECO:0000256" key="4">
    <source>
        <dbReference type="ARBA" id="ARBA00022833"/>
    </source>
</evidence>
<comment type="cofactor">
    <cofactor evidence="1">
        <name>Zn(2+)</name>
        <dbReference type="ChEBI" id="CHEBI:29105"/>
    </cofactor>
</comment>
<dbReference type="OrthoDB" id="9783294at2"/>
<gene>
    <name evidence="7" type="ORF">CF394_11745</name>
</gene>
<evidence type="ECO:0000313" key="8">
    <source>
        <dbReference type="Proteomes" id="UP000217065"/>
    </source>
</evidence>
<feature type="active site" description="Proton acceptor" evidence="5">
    <location>
        <position position="141"/>
    </location>
</feature>
<comment type="caution">
    <text evidence="7">The sequence shown here is derived from an EMBL/GenBank/DDBJ whole genome shotgun (WGS) entry which is preliminary data.</text>
</comment>
<keyword evidence="8" id="KW-1185">Reference proteome</keyword>
<dbReference type="EMBL" id="NOKQ01000252">
    <property type="protein sequence ID" value="OZS77395.1"/>
    <property type="molecule type" value="Genomic_DNA"/>
</dbReference>
<evidence type="ECO:0000313" key="7">
    <source>
        <dbReference type="EMBL" id="OZS77395.1"/>
    </source>
</evidence>
<sequence length="376" mass="41224">MDYFKSHLPEMLEKLAELVNIDSGSRYKAGVDEVGKRLAKEYKELGFQVDVHENKKLGNNLVIRHPEATEPKVLLIAHMDTVFPEGTAKERPFKIKGKHAYGPGVADMKASLINLVYAMKYLKEVTPETLNNVVIILNADEEIGSRTSRKLIEKWAKVVDYALVMEPARKDGSIVSSRRGGGRYIFKVKGKSAHSGVAPKEGISAIEELAHKITKLHKLSDHDKGISVSVGRIEGGKSINIIPDSAVGYVDIRVRNKQQGLELTKQIEKIASVPDVEGTSIDLEGGINRPPMEFNEKNQKLLGIIRAVGERHGIKVKDTHTGGGSDASFPSYLGVATIDGMGPIGDKMHNEGENILIESIPKRALLLAETIRELSS</sequence>
<dbReference type="GO" id="GO:0046872">
    <property type="term" value="F:metal ion binding"/>
    <property type="evidence" value="ECO:0007669"/>
    <property type="project" value="UniProtKB-KW"/>
</dbReference>
<dbReference type="InterPro" id="IPR017150">
    <property type="entry name" value="Pept_M20_glutamate_carboxypep"/>
</dbReference>
<accession>A0A264W1H0</accession>
<dbReference type="Pfam" id="PF01546">
    <property type="entry name" value="Peptidase_M20"/>
    <property type="match status" value="1"/>
</dbReference>
<dbReference type="Gene3D" id="3.30.70.360">
    <property type="match status" value="1"/>
</dbReference>
<protein>
    <submittedName>
        <fullName evidence="7">Carboxypeptidase</fullName>
    </submittedName>
</protein>
<keyword evidence="2" id="KW-0479">Metal-binding</keyword>
<dbReference type="Proteomes" id="UP000217065">
    <property type="component" value="Unassembled WGS sequence"/>
</dbReference>
<evidence type="ECO:0000256" key="5">
    <source>
        <dbReference type="PIRSR" id="PIRSR037238-1"/>
    </source>
</evidence>
<dbReference type="Pfam" id="PF07687">
    <property type="entry name" value="M20_dimer"/>
    <property type="match status" value="1"/>
</dbReference>
<keyword evidence="7" id="KW-0121">Carboxypeptidase</keyword>
<dbReference type="PANTHER" id="PTHR43808">
    <property type="entry name" value="ACETYLORNITHINE DEACETYLASE"/>
    <property type="match status" value="1"/>
</dbReference>
<dbReference type="SUPFAM" id="SSF55031">
    <property type="entry name" value="Bacterial exopeptidase dimerisation domain"/>
    <property type="match status" value="1"/>
</dbReference>
<dbReference type="CDD" id="cd03885">
    <property type="entry name" value="M20_CPDG2"/>
    <property type="match status" value="1"/>
</dbReference>
<keyword evidence="3" id="KW-0378">Hydrolase</keyword>
<organism evidence="7 8">
    <name type="scientific">Tetzosporium hominis</name>
    <dbReference type="NCBI Taxonomy" id="2020506"/>
    <lineage>
        <taxon>Bacteria</taxon>
        <taxon>Bacillati</taxon>
        <taxon>Bacillota</taxon>
        <taxon>Bacilli</taxon>
        <taxon>Bacillales</taxon>
        <taxon>Caryophanaceae</taxon>
        <taxon>Tetzosporium</taxon>
    </lineage>
</organism>
<evidence type="ECO:0000256" key="1">
    <source>
        <dbReference type="ARBA" id="ARBA00001947"/>
    </source>
</evidence>
<dbReference type="PIRSF" id="PIRSF037238">
    <property type="entry name" value="Carboxypeptidase_G2"/>
    <property type="match status" value="1"/>
</dbReference>
<evidence type="ECO:0000256" key="3">
    <source>
        <dbReference type="ARBA" id="ARBA00022801"/>
    </source>
</evidence>
<dbReference type="Gene3D" id="3.40.630.10">
    <property type="entry name" value="Zn peptidases"/>
    <property type="match status" value="1"/>
</dbReference>
<keyword evidence="4" id="KW-0862">Zinc</keyword>
<reference evidence="7 8" key="1">
    <citation type="submission" date="2017-07" db="EMBL/GenBank/DDBJ databases">
        <title>Tetzosporium hominis gen.nov. sp.nov.</title>
        <authorList>
            <person name="Tetz G."/>
            <person name="Tetz V."/>
        </authorList>
    </citation>
    <scope>NUCLEOTIDE SEQUENCE [LARGE SCALE GENOMIC DNA]</scope>
    <source>
        <strain evidence="7 8">VT-49</strain>
    </source>
</reference>
<dbReference type="InterPro" id="IPR001261">
    <property type="entry name" value="ArgE/DapE_CS"/>
</dbReference>
<dbReference type="PROSITE" id="PS00758">
    <property type="entry name" value="ARGE_DAPE_CPG2_1"/>
    <property type="match status" value="1"/>
</dbReference>